<sequence>MNGQICPAVLLSTRDNKLMKAYHALQDFIFDGQWATHVTWLLTTLAKDFSPADNQVLVLPQDSFFPSSWEMQDLKELYGVHEDAGEPAVNNHPIDNLTDFIENFQLIPPNTWQRDWRLSSEYVLAQNSNFARLVYPAVKHALDNGFLDGAKGHVIDQGSTAAGAAEGAGRSSG</sequence>
<dbReference type="AlphaFoldDB" id="A0A8H6FUY8"/>
<accession>A0A8H6FUY8</accession>
<gene>
    <name evidence="1" type="ORF">HO173_006478</name>
</gene>
<evidence type="ECO:0000313" key="1">
    <source>
        <dbReference type="EMBL" id="KAF6235284.1"/>
    </source>
</evidence>
<dbReference type="GeneID" id="59288139"/>
<name>A0A8H6FUY8_9LECA</name>
<comment type="caution">
    <text evidence="1">The sequence shown here is derived from an EMBL/GenBank/DDBJ whole genome shotgun (WGS) entry which is preliminary data.</text>
</comment>
<keyword evidence="2" id="KW-1185">Reference proteome</keyword>
<dbReference type="EMBL" id="JACCJC010000025">
    <property type="protein sequence ID" value="KAF6235284.1"/>
    <property type="molecule type" value="Genomic_DNA"/>
</dbReference>
<dbReference type="Proteomes" id="UP000578531">
    <property type="component" value="Unassembled WGS sequence"/>
</dbReference>
<evidence type="ECO:0000313" key="2">
    <source>
        <dbReference type="Proteomes" id="UP000578531"/>
    </source>
</evidence>
<organism evidence="1 2">
    <name type="scientific">Letharia columbiana</name>
    <dbReference type="NCBI Taxonomy" id="112416"/>
    <lineage>
        <taxon>Eukaryota</taxon>
        <taxon>Fungi</taxon>
        <taxon>Dikarya</taxon>
        <taxon>Ascomycota</taxon>
        <taxon>Pezizomycotina</taxon>
        <taxon>Lecanoromycetes</taxon>
        <taxon>OSLEUM clade</taxon>
        <taxon>Lecanoromycetidae</taxon>
        <taxon>Lecanorales</taxon>
        <taxon>Lecanorineae</taxon>
        <taxon>Parmeliaceae</taxon>
        <taxon>Letharia</taxon>
    </lineage>
</organism>
<dbReference type="OrthoDB" id="409543at2759"/>
<protein>
    <submittedName>
        <fullName evidence="1">Uncharacterized protein</fullName>
    </submittedName>
</protein>
<reference evidence="1 2" key="1">
    <citation type="journal article" date="2020" name="Genomics">
        <title>Complete, high-quality genomes from long-read metagenomic sequencing of two wolf lichen thalli reveals enigmatic genome architecture.</title>
        <authorList>
            <person name="McKenzie S.K."/>
            <person name="Walston R.F."/>
            <person name="Allen J.L."/>
        </authorList>
    </citation>
    <scope>NUCLEOTIDE SEQUENCE [LARGE SCALE GENOMIC DNA]</scope>
    <source>
        <strain evidence="1">WasteWater2</strain>
    </source>
</reference>
<proteinExistence type="predicted"/>
<dbReference type="RefSeq" id="XP_037164655.1">
    <property type="nucleotide sequence ID" value="XM_037308389.1"/>
</dbReference>